<protein>
    <recommendedName>
        <fullName evidence="4">Zinc-finger domain-containing protein</fullName>
    </recommendedName>
</protein>
<reference evidence="2 3" key="1">
    <citation type="submission" date="2020-08" db="EMBL/GenBank/DDBJ databases">
        <title>Acidobacteriota in marine sediments use diverse sulfur dissimilation pathways.</title>
        <authorList>
            <person name="Wasmund K."/>
        </authorList>
    </citation>
    <scope>NUCLEOTIDE SEQUENCE [LARGE SCALE GENOMIC DNA]</scope>
    <source>
        <strain evidence="2">MAG AM4</strain>
    </source>
</reference>
<comment type="caution">
    <text evidence="2">The sequence shown here is derived from an EMBL/GenBank/DDBJ whole genome shotgun (WGS) entry which is preliminary data.</text>
</comment>
<dbReference type="Proteomes" id="UP000648239">
    <property type="component" value="Unassembled WGS sequence"/>
</dbReference>
<evidence type="ECO:0000313" key="3">
    <source>
        <dbReference type="Proteomes" id="UP000648239"/>
    </source>
</evidence>
<proteinExistence type="predicted"/>
<organism evidence="2 3">
    <name type="scientific">Candidatus Polarisedimenticola svalbardensis</name>
    <dbReference type="NCBI Taxonomy" id="2886004"/>
    <lineage>
        <taxon>Bacteria</taxon>
        <taxon>Pseudomonadati</taxon>
        <taxon>Acidobacteriota</taxon>
        <taxon>Candidatus Polarisedimenticolia</taxon>
        <taxon>Candidatus Polarisedimenticolales</taxon>
        <taxon>Candidatus Polarisedimenticolaceae</taxon>
        <taxon>Candidatus Polarisedimenticola</taxon>
    </lineage>
</organism>
<sequence length="155" mass="18096">MTTRDDSGWREEARRLMMAALDGEISPDQRRQLDRLLADNPELREDWERMGQVKEVTRSMSYREPPEEIWQEYWVSVYSRCERGVGWLLMTLSAVVLLSWSAWQGIAAMFADSTMPLFLKLAVLGVATGAIILLVSVAREKWFVRRKDPYREVIR</sequence>
<dbReference type="AlphaFoldDB" id="A0A8J6XZ59"/>
<keyword evidence="1" id="KW-0812">Transmembrane</keyword>
<accession>A0A8J6XZ59</accession>
<dbReference type="EMBL" id="JACXWD010000011">
    <property type="protein sequence ID" value="MBD3867517.1"/>
    <property type="molecule type" value="Genomic_DNA"/>
</dbReference>
<feature type="transmembrane region" description="Helical" evidence="1">
    <location>
        <begin position="87"/>
        <end position="111"/>
    </location>
</feature>
<keyword evidence="1" id="KW-1133">Transmembrane helix</keyword>
<feature type="transmembrane region" description="Helical" evidence="1">
    <location>
        <begin position="117"/>
        <end position="138"/>
    </location>
</feature>
<name>A0A8J6XZ59_9BACT</name>
<evidence type="ECO:0008006" key="4">
    <source>
        <dbReference type="Google" id="ProtNLM"/>
    </source>
</evidence>
<evidence type="ECO:0000256" key="1">
    <source>
        <dbReference type="SAM" id="Phobius"/>
    </source>
</evidence>
<evidence type="ECO:0000313" key="2">
    <source>
        <dbReference type="EMBL" id="MBD3867517.1"/>
    </source>
</evidence>
<keyword evidence="1" id="KW-0472">Membrane</keyword>
<gene>
    <name evidence="2" type="ORF">IFK94_05280</name>
</gene>